<keyword evidence="2" id="KW-1185">Reference proteome</keyword>
<evidence type="ECO:0000313" key="2">
    <source>
        <dbReference type="Proteomes" id="UP000319257"/>
    </source>
</evidence>
<comment type="caution">
    <text evidence="1">The sequence shown here is derived from an EMBL/GenBank/DDBJ whole genome shotgun (WGS) entry which is preliminary data.</text>
</comment>
<evidence type="ECO:0000313" key="1">
    <source>
        <dbReference type="EMBL" id="TPX16625.1"/>
    </source>
</evidence>
<dbReference type="AlphaFoldDB" id="A0A507B0K2"/>
<gene>
    <name evidence="1" type="ORF">E0L32_003566</name>
</gene>
<protein>
    <submittedName>
        <fullName evidence="1">Uncharacterized protein</fullName>
    </submittedName>
</protein>
<organism evidence="1 2">
    <name type="scientific">Thyridium curvatum</name>
    <dbReference type="NCBI Taxonomy" id="1093900"/>
    <lineage>
        <taxon>Eukaryota</taxon>
        <taxon>Fungi</taxon>
        <taxon>Dikarya</taxon>
        <taxon>Ascomycota</taxon>
        <taxon>Pezizomycotina</taxon>
        <taxon>Sordariomycetes</taxon>
        <taxon>Sordariomycetidae</taxon>
        <taxon>Thyridiales</taxon>
        <taxon>Thyridiaceae</taxon>
        <taxon>Thyridium</taxon>
    </lineage>
</organism>
<proteinExistence type="predicted"/>
<dbReference type="InParanoid" id="A0A507B0K2"/>
<dbReference type="RefSeq" id="XP_030998336.1">
    <property type="nucleotide sequence ID" value="XM_031137880.1"/>
</dbReference>
<dbReference type="EMBL" id="SKBQ01000016">
    <property type="protein sequence ID" value="TPX16625.1"/>
    <property type="molecule type" value="Genomic_DNA"/>
</dbReference>
<dbReference type="Proteomes" id="UP000319257">
    <property type="component" value="Unassembled WGS sequence"/>
</dbReference>
<name>A0A507B0K2_9PEZI</name>
<dbReference type="OrthoDB" id="2129069at2759"/>
<accession>A0A507B0K2</accession>
<sequence length="244" mass="26926">MNALFCCSLRKRPELSSVPDVLLRSGTTPKWRESRLETHDLAVPLGKSNAGTQQSFRFIIVTSAEMNQPDTEKRLDRLYHLDGGANVAVLFLVEDNGNGSSRGTRSLIEFQGSTMEHFDMPILPFTSIGCLPATVIAFCKELHDRAARHPQSAFRRGPGSAQLLLPYCSVNPPLPEGQVHILSDITDGVRDLASKASTSDGQRVLRERLDERDAEDVISFWLHEHSVQLSAEAGSIMQVGEETD</sequence>
<dbReference type="GeneID" id="41971013"/>
<reference evidence="1 2" key="1">
    <citation type="submission" date="2019-06" db="EMBL/GenBank/DDBJ databases">
        <title>Draft genome sequence of the filamentous fungus Phialemoniopsis curvata isolated from diesel fuel.</title>
        <authorList>
            <person name="Varaljay V.A."/>
            <person name="Lyon W.J."/>
            <person name="Crouch A.L."/>
            <person name="Drake C.E."/>
            <person name="Hollomon J.M."/>
            <person name="Nadeau L.J."/>
            <person name="Nunn H.S."/>
            <person name="Stevenson B.S."/>
            <person name="Bojanowski C.L."/>
            <person name="Crookes-Goodson W.J."/>
        </authorList>
    </citation>
    <scope>NUCLEOTIDE SEQUENCE [LARGE SCALE GENOMIC DNA]</scope>
    <source>
        <strain evidence="1 2">D216</strain>
    </source>
</reference>